<sequence>MKTSVLNYCRQYSEDNIPLHDICASFQEAVVDVLVEKTILAAGKHGIDTVVLGVVFLVTADYGRFSGRGAGMKVLLFLFQNRYTVLIMPR</sequence>
<dbReference type="EMBL" id="AP024086">
    <property type="protein sequence ID" value="BCL60753.1"/>
    <property type="molecule type" value="Genomic_DNA"/>
</dbReference>
<proteinExistence type="predicted"/>
<evidence type="ECO:0000313" key="1">
    <source>
        <dbReference type="EMBL" id="BCL60753.1"/>
    </source>
</evidence>
<organism evidence="1 2">
    <name type="scientific">Desulfomarina profundi</name>
    <dbReference type="NCBI Taxonomy" id="2772557"/>
    <lineage>
        <taxon>Bacteria</taxon>
        <taxon>Pseudomonadati</taxon>
        <taxon>Thermodesulfobacteriota</taxon>
        <taxon>Desulfobulbia</taxon>
        <taxon>Desulfobulbales</taxon>
        <taxon>Desulfobulbaceae</taxon>
        <taxon>Desulfomarina</taxon>
    </lineage>
</organism>
<dbReference type="AlphaFoldDB" id="A0A8D5JD89"/>
<protein>
    <submittedName>
        <fullName evidence="1">Uncharacterized protein</fullName>
    </submittedName>
</protein>
<evidence type="ECO:0000313" key="2">
    <source>
        <dbReference type="Proteomes" id="UP000826725"/>
    </source>
</evidence>
<gene>
    <name evidence="1" type="ORF">DGMP_14460</name>
</gene>
<dbReference type="Proteomes" id="UP000826725">
    <property type="component" value="Chromosome"/>
</dbReference>
<keyword evidence="2" id="KW-1185">Reference proteome</keyword>
<dbReference type="KEGG" id="dbk:DGMP_14460"/>
<reference evidence="1" key="1">
    <citation type="submission" date="2020-09" db="EMBL/GenBank/DDBJ databases">
        <title>Desulfogranum mesoprofundum gen. nov., sp. nov., a novel mesophilic, sulfate-reducing chemolithoautotroph isolated from a deep-sea hydrothermal vent chimney in the Suiyo Seamount.</title>
        <authorList>
            <person name="Hashimoto Y."/>
            <person name="Nakagawa S."/>
        </authorList>
    </citation>
    <scope>NUCLEOTIDE SEQUENCE</scope>
    <source>
        <strain evidence="1">KT2</strain>
    </source>
</reference>
<name>A0A8D5JD89_9BACT</name>
<accession>A0A8D5JD89</accession>